<gene>
    <name evidence="2" type="ORF">N1851_011019</name>
</gene>
<evidence type="ECO:0000313" key="2">
    <source>
        <dbReference type="EMBL" id="KAK0148651.1"/>
    </source>
</evidence>
<accession>A0AA47P301</accession>
<evidence type="ECO:0000256" key="1">
    <source>
        <dbReference type="SAM" id="MobiDB-lite"/>
    </source>
</evidence>
<comment type="caution">
    <text evidence="2">The sequence shown here is derived from an EMBL/GenBank/DDBJ whole genome shotgun (WGS) entry which is preliminary data.</text>
</comment>
<dbReference type="EMBL" id="JAOPHQ010002005">
    <property type="protein sequence ID" value="KAK0148651.1"/>
    <property type="molecule type" value="Genomic_DNA"/>
</dbReference>
<feature type="compositionally biased region" description="Low complexity" evidence="1">
    <location>
        <begin position="207"/>
        <end position="225"/>
    </location>
</feature>
<protein>
    <submittedName>
        <fullName evidence="2">Uncharacterized protein</fullName>
    </submittedName>
</protein>
<sequence length="416" mass="45103">MTRGQSTALVTHFSIALNLPPILSVFESYPAWRWKVYDGQPHQRIALLQAMGEACGDTDQGSCQAWIRHSRYISRSSVNMLLTPVPWQTSLTPDFEPGPSLKACLISCSRKPDLPSTPKTRLISNPGKPTCLSAFSTTNTACPCLYFCLPVICPVNDLTSMDPAHDTPSMETSDPKTSTAMQRLELAEGGMHRMAGDISSLIQLGRQQQQQFHQHQQQIQQQQQQLAQDEDAQPMDDVGSLVSSEDEAVETDRSSVNMLLTPVPWQTSLTPDFEPGPSLKACLISCSRKPDLPSTPKTRLISNPVFCPVMTHQTLGAGDTHWGLDPVIKALKVGVRVGVGVGGTMRSLVKEVEMDGQEGPRLSTTGDTKGRGRGMNEDGAVAGGVVWVRVMRLRAMSLSTVRPIPSGGERSGNSGA</sequence>
<proteinExistence type="predicted"/>
<dbReference type="AlphaFoldDB" id="A0AA47P301"/>
<evidence type="ECO:0000313" key="3">
    <source>
        <dbReference type="Proteomes" id="UP001174136"/>
    </source>
</evidence>
<feature type="region of interest" description="Disordered" evidence="1">
    <location>
        <begin position="352"/>
        <end position="377"/>
    </location>
</feature>
<feature type="region of interest" description="Disordered" evidence="1">
    <location>
        <begin position="206"/>
        <end position="254"/>
    </location>
</feature>
<dbReference type="Proteomes" id="UP001174136">
    <property type="component" value="Unassembled WGS sequence"/>
</dbReference>
<name>A0AA47P301_MERPO</name>
<reference evidence="2" key="1">
    <citation type="journal article" date="2023" name="Front. Mar. Sci.">
        <title>A new Merluccius polli reference genome to investigate the effects of global change in West African waters.</title>
        <authorList>
            <person name="Mateo J.L."/>
            <person name="Blanco-Fernandez C."/>
            <person name="Garcia-Vazquez E."/>
            <person name="Machado-Schiaffino G."/>
        </authorList>
    </citation>
    <scope>NUCLEOTIDE SEQUENCE</scope>
    <source>
        <strain evidence="2">C29</strain>
        <tissue evidence="2">Fin</tissue>
    </source>
</reference>
<keyword evidence="3" id="KW-1185">Reference proteome</keyword>
<organism evidence="2 3">
    <name type="scientific">Merluccius polli</name>
    <name type="common">Benguela hake</name>
    <name type="synonym">Merluccius cadenati</name>
    <dbReference type="NCBI Taxonomy" id="89951"/>
    <lineage>
        <taxon>Eukaryota</taxon>
        <taxon>Metazoa</taxon>
        <taxon>Chordata</taxon>
        <taxon>Craniata</taxon>
        <taxon>Vertebrata</taxon>
        <taxon>Euteleostomi</taxon>
        <taxon>Actinopterygii</taxon>
        <taxon>Neopterygii</taxon>
        <taxon>Teleostei</taxon>
        <taxon>Neoteleostei</taxon>
        <taxon>Acanthomorphata</taxon>
        <taxon>Zeiogadaria</taxon>
        <taxon>Gadariae</taxon>
        <taxon>Gadiformes</taxon>
        <taxon>Gadoidei</taxon>
        <taxon>Merlucciidae</taxon>
        <taxon>Merluccius</taxon>
    </lineage>
</organism>